<accession>A0A2I0AAN2</accession>
<reference evidence="2 3" key="1">
    <citation type="journal article" date="2017" name="Nature">
        <title>The Apostasia genome and the evolution of orchids.</title>
        <authorList>
            <person name="Zhang G.Q."/>
            <person name="Liu K.W."/>
            <person name="Li Z."/>
            <person name="Lohaus R."/>
            <person name="Hsiao Y.Y."/>
            <person name="Niu S.C."/>
            <person name="Wang J.Y."/>
            <person name="Lin Y.C."/>
            <person name="Xu Q."/>
            <person name="Chen L.J."/>
            <person name="Yoshida K."/>
            <person name="Fujiwara S."/>
            <person name="Wang Z.W."/>
            <person name="Zhang Y.Q."/>
            <person name="Mitsuda N."/>
            <person name="Wang M."/>
            <person name="Liu G.H."/>
            <person name="Pecoraro L."/>
            <person name="Huang H.X."/>
            <person name="Xiao X.J."/>
            <person name="Lin M."/>
            <person name="Wu X.Y."/>
            <person name="Wu W.L."/>
            <person name="Chen Y.Y."/>
            <person name="Chang S.B."/>
            <person name="Sakamoto S."/>
            <person name="Ohme-Takagi M."/>
            <person name="Yagi M."/>
            <person name="Zeng S.J."/>
            <person name="Shen C.Y."/>
            <person name="Yeh C.M."/>
            <person name="Luo Y.B."/>
            <person name="Tsai W.C."/>
            <person name="Van de Peer Y."/>
            <person name="Liu Z.J."/>
        </authorList>
    </citation>
    <scope>NUCLEOTIDE SEQUENCE [LARGE SCALE GENOMIC DNA]</scope>
    <source>
        <strain evidence="3">cv. Shenzhen</strain>
        <tissue evidence="2">Stem</tissue>
    </source>
</reference>
<dbReference type="PANTHER" id="PTHR33974">
    <property type="entry name" value="VASCULAR-RELATED UNKNOWN PROTEIN 1-RELATED"/>
    <property type="match status" value="1"/>
</dbReference>
<evidence type="ECO:0000313" key="3">
    <source>
        <dbReference type="Proteomes" id="UP000236161"/>
    </source>
</evidence>
<dbReference type="OrthoDB" id="779856at2759"/>
<feature type="region of interest" description="Disordered" evidence="1">
    <location>
        <begin position="53"/>
        <end position="88"/>
    </location>
</feature>
<dbReference type="PANTHER" id="PTHR33974:SF2">
    <property type="entry name" value="VASCULAR-RELATED UNKNOWN PROTEIN 1"/>
    <property type="match status" value="1"/>
</dbReference>
<dbReference type="InterPro" id="IPR039280">
    <property type="entry name" value="VUP"/>
</dbReference>
<name>A0A2I0AAN2_9ASPA</name>
<evidence type="ECO:0000313" key="2">
    <source>
        <dbReference type="EMBL" id="PKA52610.1"/>
    </source>
</evidence>
<dbReference type="GO" id="GO:0010089">
    <property type="term" value="P:xylem development"/>
    <property type="evidence" value="ECO:0007669"/>
    <property type="project" value="InterPro"/>
</dbReference>
<protein>
    <submittedName>
        <fullName evidence="2">Uncharacterized protein</fullName>
    </submittedName>
</protein>
<proteinExistence type="predicted"/>
<feature type="compositionally biased region" description="Low complexity" evidence="1">
    <location>
        <begin position="64"/>
        <end position="75"/>
    </location>
</feature>
<dbReference type="AlphaFoldDB" id="A0A2I0AAN2"/>
<gene>
    <name evidence="2" type="ORF">AXF42_Ash001591</name>
</gene>
<keyword evidence="3" id="KW-1185">Reference proteome</keyword>
<dbReference type="EMBL" id="KZ452001">
    <property type="protein sequence ID" value="PKA52610.1"/>
    <property type="molecule type" value="Genomic_DNA"/>
</dbReference>
<organism evidence="2 3">
    <name type="scientific">Apostasia shenzhenica</name>
    <dbReference type="NCBI Taxonomy" id="1088818"/>
    <lineage>
        <taxon>Eukaryota</taxon>
        <taxon>Viridiplantae</taxon>
        <taxon>Streptophyta</taxon>
        <taxon>Embryophyta</taxon>
        <taxon>Tracheophyta</taxon>
        <taxon>Spermatophyta</taxon>
        <taxon>Magnoliopsida</taxon>
        <taxon>Liliopsida</taxon>
        <taxon>Asparagales</taxon>
        <taxon>Orchidaceae</taxon>
        <taxon>Apostasioideae</taxon>
        <taxon>Apostasia</taxon>
    </lineage>
</organism>
<evidence type="ECO:0000256" key="1">
    <source>
        <dbReference type="SAM" id="MobiDB-lite"/>
    </source>
</evidence>
<dbReference type="Proteomes" id="UP000236161">
    <property type="component" value="Unassembled WGS sequence"/>
</dbReference>
<sequence length="181" mass="20007">MDFSTLTNNYHKLFSKLMEEANDCSIKRDALSGEDLTSSDDQESSWTQYFIASQKDDKEPNGCSTVAGGSTSTVSDATSQAPRKSSAVKEPTVTVSCKSLSFKKRKSMAIGGMEENMDLMSTTEKKDDCRGICHEVNHQLKDVDCDENRSELKRGVSDGIELKEKGLCLVPLSMIVDFLRQ</sequence>